<accession>A0ABW6S4Z2</accession>
<dbReference type="PANTHER" id="PTHR14226">
    <property type="entry name" value="NEUROPATHY TARGET ESTERASE/SWISS CHEESE D.MELANOGASTER"/>
    <property type="match status" value="1"/>
</dbReference>
<sequence>MAGPKRVILALGSGGARGYAHVGVIRELQARGFEIAGVAGSSMGALVGGVFAAGKLEDYADWATTLNQLEVVRLLDPSFSEPGAIRAAKILGRIREILGDTVIEELPIPYTAVATDLTSGRSVWFQHGPVETAIRASIAIPGVISPLVIGDRVLADGGILDPLPVVPTLAIQDADITIGVSLTGNDPIPETPRDAAAPKEPGAIDEWVDRIRRGAAQMTSTIIGRFGGTPQIIGEPHHRVAETSPAAPRLGRVDLLNRSLDVMQAALTRHQLAAQPPDLLIEIPRSICRTLDFHRAADVIAGGREITAAALDAAGLWGPTAEAPTPQHQPEMATPERGAESDATGSR</sequence>
<dbReference type="PANTHER" id="PTHR14226:SF76">
    <property type="entry name" value="NTE FAMILY PROTEIN RSSA"/>
    <property type="match status" value="1"/>
</dbReference>
<name>A0ABW6S4Z2_9NOCA</name>
<proteinExistence type="predicted"/>
<evidence type="ECO:0000259" key="6">
    <source>
        <dbReference type="PROSITE" id="PS51635"/>
    </source>
</evidence>
<reference evidence="7 8" key="1">
    <citation type="submission" date="2024-10" db="EMBL/GenBank/DDBJ databases">
        <title>The Natural Products Discovery Center: Release of the First 8490 Sequenced Strains for Exploring Actinobacteria Biosynthetic Diversity.</title>
        <authorList>
            <person name="Kalkreuter E."/>
            <person name="Kautsar S.A."/>
            <person name="Yang D."/>
            <person name="Bader C.D."/>
            <person name="Teijaro C.N."/>
            <person name="Fluegel L."/>
            <person name="Davis C.M."/>
            <person name="Simpson J.R."/>
            <person name="Lauterbach L."/>
            <person name="Steele A.D."/>
            <person name="Gui C."/>
            <person name="Meng S."/>
            <person name="Li G."/>
            <person name="Viehrig K."/>
            <person name="Ye F."/>
            <person name="Su P."/>
            <person name="Kiefer A.F."/>
            <person name="Nichols A."/>
            <person name="Cepeda A.J."/>
            <person name="Yan W."/>
            <person name="Fan B."/>
            <person name="Jiang Y."/>
            <person name="Adhikari A."/>
            <person name="Zheng C.-J."/>
            <person name="Schuster L."/>
            <person name="Cowan T.M."/>
            <person name="Smanski M.J."/>
            <person name="Chevrette M.G."/>
            <person name="De Carvalho L.P.S."/>
            <person name="Shen B."/>
        </authorList>
    </citation>
    <scope>NUCLEOTIDE SEQUENCE [LARGE SCALE GENOMIC DNA]</scope>
    <source>
        <strain evidence="7 8">NPDC002593</strain>
    </source>
</reference>
<feature type="short sequence motif" description="GXSXG" evidence="4">
    <location>
        <begin position="40"/>
        <end position="44"/>
    </location>
</feature>
<dbReference type="InterPro" id="IPR002641">
    <property type="entry name" value="PNPLA_dom"/>
</dbReference>
<dbReference type="Gene3D" id="3.40.1090.10">
    <property type="entry name" value="Cytosolic phospholipase A2 catalytic domain"/>
    <property type="match status" value="2"/>
</dbReference>
<comment type="caution">
    <text evidence="7">The sequence shown here is derived from an EMBL/GenBank/DDBJ whole genome shotgun (WGS) entry which is preliminary data.</text>
</comment>
<feature type="active site" description="Nucleophile" evidence="4">
    <location>
        <position position="42"/>
    </location>
</feature>
<evidence type="ECO:0000313" key="7">
    <source>
        <dbReference type="EMBL" id="MFF3570638.1"/>
    </source>
</evidence>
<dbReference type="InterPro" id="IPR050301">
    <property type="entry name" value="NTE"/>
</dbReference>
<evidence type="ECO:0000256" key="1">
    <source>
        <dbReference type="ARBA" id="ARBA00022801"/>
    </source>
</evidence>
<evidence type="ECO:0000256" key="4">
    <source>
        <dbReference type="PROSITE-ProRule" id="PRU01161"/>
    </source>
</evidence>
<feature type="short sequence motif" description="DGA/G" evidence="4">
    <location>
        <begin position="156"/>
        <end position="158"/>
    </location>
</feature>
<keyword evidence="2 4" id="KW-0442">Lipid degradation</keyword>
<dbReference type="InterPro" id="IPR016035">
    <property type="entry name" value="Acyl_Trfase/lysoPLipase"/>
</dbReference>
<comment type="caution">
    <text evidence="4">Lacks conserved residue(s) required for the propagation of feature annotation.</text>
</comment>
<dbReference type="RefSeq" id="WP_051192831.1">
    <property type="nucleotide sequence ID" value="NZ_JBIAQY010000008.1"/>
</dbReference>
<organism evidence="7 8">
    <name type="scientific">Nocardia jiangxiensis</name>
    <dbReference type="NCBI Taxonomy" id="282685"/>
    <lineage>
        <taxon>Bacteria</taxon>
        <taxon>Bacillati</taxon>
        <taxon>Actinomycetota</taxon>
        <taxon>Actinomycetes</taxon>
        <taxon>Mycobacteriales</taxon>
        <taxon>Nocardiaceae</taxon>
        <taxon>Nocardia</taxon>
    </lineage>
</organism>
<dbReference type="SUPFAM" id="SSF52151">
    <property type="entry name" value="FabD/lysophospholipase-like"/>
    <property type="match status" value="1"/>
</dbReference>
<protein>
    <submittedName>
        <fullName evidence="7">Patatin-like phospholipase family protein</fullName>
    </submittedName>
</protein>
<evidence type="ECO:0000313" key="8">
    <source>
        <dbReference type="Proteomes" id="UP001601992"/>
    </source>
</evidence>
<dbReference type="EMBL" id="JBIAQY010000008">
    <property type="protein sequence ID" value="MFF3570638.1"/>
    <property type="molecule type" value="Genomic_DNA"/>
</dbReference>
<evidence type="ECO:0000256" key="2">
    <source>
        <dbReference type="ARBA" id="ARBA00022963"/>
    </source>
</evidence>
<feature type="region of interest" description="Disordered" evidence="5">
    <location>
        <begin position="317"/>
        <end position="347"/>
    </location>
</feature>
<dbReference type="Pfam" id="PF01734">
    <property type="entry name" value="Patatin"/>
    <property type="match status" value="1"/>
</dbReference>
<evidence type="ECO:0000256" key="3">
    <source>
        <dbReference type="ARBA" id="ARBA00023098"/>
    </source>
</evidence>
<feature type="active site" description="Proton acceptor" evidence="4">
    <location>
        <position position="156"/>
    </location>
</feature>
<keyword evidence="1 4" id="KW-0378">Hydrolase</keyword>
<evidence type="ECO:0000256" key="5">
    <source>
        <dbReference type="SAM" id="MobiDB-lite"/>
    </source>
</evidence>
<dbReference type="PROSITE" id="PS51635">
    <property type="entry name" value="PNPLA"/>
    <property type="match status" value="1"/>
</dbReference>
<feature type="domain" description="PNPLA" evidence="6">
    <location>
        <begin position="9"/>
        <end position="169"/>
    </location>
</feature>
<keyword evidence="3 4" id="KW-0443">Lipid metabolism</keyword>
<gene>
    <name evidence="7" type="ORF">ACFYXQ_22925</name>
</gene>
<dbReference type="Proteomes" id="UP001601992">
    <property type="component" value="Unassembled WGS sequence"/>
</dbReference>
<keyword evidence="8" id="KW-1185">Reference proteome</keyword>